<feature type="compositionally biased region" description="Gly residues" evidence="5">
    <location>
        <begin position="1"/>
        <end position="20"/>
    </location>
</feature>
<comment type="caution">
    <text evidence="6">The sequence shown here is derived from an EMBL/GenBank/DDBJ whole genome shotgun (WGS) entry which is preliminary data.</text>
</comment>
<dbReference type="Pfam" id="PF02547">
    <property type="entry name" value="Queuosine_synth"/>
    <property type="match status" value="1"/>
</dbReference>
<dbReference type="EMBL" id="JABBJJ010000027">
    <property type="protein sequence ID" value="NMO14860.1"/>
    <property type="molecule type" value="Genomic_DNA"/>
</dbReference>
<dbReference type="Proteomes" id="UP000518300">
    <property type="component" value="Unassembled WGS sequence"/>
</dbReference>
<evidence type="ECO:0000256" key="2">
    <source>
        <dbReference type="ARBA" id="ARBA00022679"/>
    </source>
</evidence>
<name>A0A848L798_9BACT</name>
<dbReference type="InterPro" id="IPR042118">
    <property type="entry name" value="QueA_dom1"/>
</dbReference>
<reference evidence="6 7" key="1">
    <citation type="submission" date="2020-04" db="EMBL/GenBank/DDBJ databases">
        <title>Draft genome of Pyxidicoccus fallax type strain.</title>
        <authorList>
            <person name="Whitworth D.E."/>
        </authorList>
    </citation>
    <scope>NUCLEOTIDE SEQUENCE [LARGE SCALE GENOMIC DNA]</scope>
    <source>
        <strain evidence="6 7">DSM 14698</strain>
    </source>
</reference>
<evidence type="ECO:0000256" key="5">
    <source>
        <dbReference type="SAM" id="MobiDB-lite"/>
    </source>
</evidence>
<dbReference type="SUPFAM" id="SSF111337">
    <property type="entry name" value="QueA-like"/>
    <property type="match status" value="1"/>
</dbReference>
<dbReference type="InterPro" id="IPR042119">
    <property type="entry name" value="QueA_dom2"/>
</dbReference>
<keyword evidence="6" id="KW-0413">Isomerase</keyword>
<evidence type="ECO:0000256" key="1">
    <source>
        <dbReference type="ARBA" id="ARBA00022490"/>
    </source>
</evidence>
<dbReference type="Gene3D" id="2.40.10.240">
    <property type="entry name" value="QueA-like"/>
    <property type="match status" value="1"/>
</dbReference>
<evidence type="ECO:0000256" key="3">
    <source>
        <dbReference type="ARBA" id="ARBA00022691"/>
    </source>
</evidence>
<dbReference type="PANTHER" id="PTHR30307:SF0">
    <property type="entry name" value="S-ADENOSYLMETHIONINE:TRNA RIBOSYLTRANSFERASE-ISOMERASE"/>
    <property type="match status" value="1"/>
</dbReference>
<protein>
    <submittedName>
        <fullName evidence="6">S-adenosylmethionine:tRNA ribosyltransferase-isomerase</fullName>
    </submittedName>
</protein>
<dbReference type="PANTHER" id="PTHR30307">
    <property type="entry name" value="S-ADENOSYLMETHIONINE:TRNA RIBOSYLTRANSFERASE-ISOMERASE"/>
    <property type="match status" value="1"/>
</dbReference>
<feature type="region of interest" description="Disordered" evidence="5">
    <location>
        <begin position="1"/>
        <end position="33"/>
    </location>
</feature>
<proteinExistence type="predicted"/>
<dbReference type="InterPro" id="IPR036100">
    <property type="entry name" value="QueA_sf"/>
</dbReference>
<keyword evidence="4" id="KW-0671">Queuosine biosynthesis</keyword>
<evidence type="ECO:0000256" key="4">
    <source>
        <dbReference type="ARBA" id="ARBA00022785"/>
    </source>
</evidence>
<keyword evidence="2 6" id="KW-0808">Transferase</keyword>
<keyword evidence="3" id="KW-0949">S-adenosyl-L-methionine</keyword>
<dbReference type="GO" id="GO:0051075">
    <property type="term" value="F:S-adenosylmethionine:tRNA ribosyltransferase-isomerase activity"/>
    <property type="evidence" value="ECO:0007669"/>
    <property type="project" value="TreeGrafter"/>
</dbReference>
<accession>A0A848L798</accession>
<gene>
    <name evidence="6" type="ORF">HG543_08310</name>
</gene>
<evidence type="ECO:0000313" key="7">
    <source>
        <dbReference type="Proteomes" id="UP000518300"/>
    </source>
</evidence>
<organism evidence="6 7">
    <name type="scientific">Pyxidicoccus fallax</name>
    <dbReference type="NCBI Taxonomy" id="394095"/>
    <lineage>
        <taxon>Bacteria</taxon>
        <taxon>Pseudomonadati</taxon>
        <taxon>Myxococcota</taxon>
        <taxon>Myxococcia</taxon>
        <taxon>Myxococcales</taxon>
        <taxon>Cystobacterineae</taxon>
        <taxon>Myxococcaceae</taxon>
        <taxon>Pyxidicoccus</taxon>
    </lineage>
</organism>
<dbReference type="AlphaFoldDB" id="A0A848L798"/>
<dbReference type="GO" id="GO:0008616">
    <property type="term" value="P:tRNA queuosine(34) biosynthetic process"/>
    <property type="evidence" value="ECO:0007669"/>
    <property type="project" value="UniProtKB-KW"/>
</dbReference>
<evidence type="ECO:0000313" key="6">
    <source>
        <dbReference type="EMBL" id="NMO14860.1"/>
    </source>
</evidence>
<sequence>MGGGAGGVAVLGQPPGGNEAGGRMKPATWPNAHPETGRLLHVEPRAGRFSDAHVADLPSLLRAGDLLVVNDAATLPASLPGRTESGERIELRLMSREPDDTWTAVLFGAGDWRKRTEDRPPPPVLPVGTRFIVGGLTARVVEVLPPSPRLLRVAFAETGAALWAALYRGGRPVQYAYTGGPLALWHVQTVYGARPWAVEAPSAGLPLTGSLLLGLRRRGVALASLTHAAGLSSTGDEALDSALPRPERSDIPRATVDAVEHTRAAGGRVVAVGTTVVRALEGRAARHGGRLVAGEGTTDLLLGPGYVPRVVHGLLTGVHEPGSSHHALLQSFAPLPLLREAAAHAEAQGYLGHEFGDSCLLLDA</sequence>
<dbReference type="InterPro" id="IPR003699">
    <property type="entry name" value="QueA"/>
</dbReference>
<dbReference type="Gene3D" id="3.40.1780.10">
    <property type="entry name" value="QueA-like"/>
    <property type="match status" value="1"/>
</dbReference>
<keyword evidence="1" id="KW-0963">Cytoplasm</keyword>
<keyword evidence="7" id="KW-1185">Reference proteome</keyword>